<reference evidence="5" key="2">
    <citation type="journal article" date="2022" name="Elife">
        <title>Obligate sexual reproduction of a homothallic fungus closely related to the Cryptococcus pathogenic species complex.</title>
        <authorList>
            <person name="Passer A.R."/>
            <person name="Clancey S.A."/>
            <person name="Shea T."/>
            <person name="David-Palma M."/>
            <person name="Averette A.F."/>
            <person name="Boekhout T."/>
            <person name="Porcel B.M."/>
            <person name="Nowrousian M."/>
            <person name="Cuomo C.A."/>
            <person name="Sun S."/>
            <person name="Heitman J."/>
            <person name="Coelho M.A."/>
        </authorList>
    </citation>
    <scope>NUCLEOTIDE SEQUENCE</scope>
    <source>
        <strain evidence="5">CBS 7841</strain>
    </source>
</reference>
<feature type="compositionally biased region" description="Basic and acidic residues" evidence="4">
    <location>
        <begin position="333"/>
        <end position="347"/>
    </location>
</feature>
<evidence type="ECO:0000256" key="4">
    <source>
        <dbReference type="SAM" id="MobiDB-lite"/>
    </source>
</evidence>
<evidence type="ECO:0000313" key="6">
    <source>
        <dbReference type="Proteomes" id="UP000094043"/>
    </source>
</evidence>
<dbReference type="Pfam" id="PF11559">
    <property type="entry name" value="ADIP"/>
    <property type="match status" value="1"/>
</dbReference>
<feature type="compositionally biased region" description="Basic residues" evidence="4">
    <location>
        <begin position="489"/>
        <end position="506"/>
    </location>
</feature>
<feature type="region of interest" description="Disordered" evidence="4">
    <location>
        <begin position="1"/>
        <end position="21"/>
    </location>
</feature>
<dbReference type="RefSeq" id="XP_066067365.1">
    <property type="nucleotide sequence ID" value="XM_066211268.1"/>
</dbReference>
<keyword evidence="6" id="KW-1185">Reference proteome</keyword>
<feature type="region of interest" description="Disordered" evidence="4">
    <location>
        <begin position="454"/>
        <end position="602"/>
    </location>
</feature>
<comment type="similarity">
    <text evidence="1">Belongs to the ADIP family.</text>
</comment>
<feature type="region of interest" description="Disordered" evidence="4">
    <location>
        <begin position="383"/>
        <end position="407"/>
    </location>
</feature>
<feature type="region of interest" description="Disordered" evidence="4">
    <location>
        <begin position="620"/>
        <end position="667"/>
    </location>
</feature>
<evidence type="ECO:0000256" key="2">
    <source>
        <dbReference type="ARBA" id="ARBA00023054"/>
    </source>
</evidence>
<evidence type="ECO:0000313" key="5">
    <source>
        <dbReference type="EMBL" id="WVN86665.1"/>
    </source>
</evidence>
<dbReference type="VEuPathDB" id="FungiDB:L203_03079"/>
<dbReference type="KEGG" id="cdep:91086048"/>
<gene>
    <name evidence="5" type="ORF">L203_101836</name>
</gene>
<dbReference type="AlphaFoldDB" id="A0A1E3IIV9"/>
<dbReference type="Proteomes" id="UP000094043">
    <property type="component" value="Chromosome 2"/>
</dbReference>
<proteinExistence type="inferred from homology"/>
<keyword evidence="2 3" id="KW-0175">Coiled coil</keyword>
<name>A0A1E3IIV9_9TREE</name>
<dbReference type="EMBL" id="CP143785">
    <property type="protein sequence ID" value="WVN86665.1"/>
    <property type="molecule type" value="Genomic_DNA"/>
</dbReference>
<feature type="compositionally biased region" description="Polar residues" evidence="4">
    <location>
        <begin position="468"/>
        <end position="481"/>
    </location>
</feature>
<feature type="compositionally biased region" description="Basic and acidic residues" evidence="4">
    <location>
        <begin position="635"/>
        <end position="649"/>
    </location>
</feature>
<dbReference type="OrthoDB" id="312015at2759"/>
<evidence type="ECO:0000256" key="3">
    <source>
        <dbReference type="SAM" id="Coils"/>
    </source>
</evidence>
<dbReference type="InterPro" id="IPR021622">
    <property type="entry name" value="Afadin/alpha-actinin-bd"/>
</dbReference>
<reference evidence="5" key="1">
    <citation type="submission" date="2016-06" db="EMBL/GenBank/DDBJ databases">
        <authorList>
            <person name="Cuomo C."/>
            <person name="Litvintseva A."/>
            <person name="Heitman J."/>
            <person name="Chen Y."/>
            <person name="Sun S."/>
            <person name="Springer D."/>
            <person name="Dromer F."/>
            <person name="Young S."/>
            <person name="Zeng Q."/>
            <person name="Chapman S."/>
            <person name="Gujja S."/>
            <person name="Saif S."/>
            <person name="Birren B."/>
        </authorList>
    </citation>
    <scope>NUCLEOTIDE SEQUENCE</scope>
    <source>
        <strain evidence="5">CBS 7841</strain>
    </source>
</reference>
<dbReference type="GeneID" id="91086048"/>
<accession>A0A1E3IIV9</accession>
<feature type="compositionally biased region" description="Basic and acidic residues" evidence="4">
    <location>
        <begin position="397"/>
        <end position="407"/>
    </location>
</feature>
<feature type="region of interest" description="Disordered" evidence="4">
    <location>
        <begin position="315"/>
        <end position="347"/>
    </location>
</feature>
<organism evidence="5 6">
    <name type="scientific">Cryptococcus depauperatus CBS 7841</name>
    <dbReference type="NCBI Taxonomy" id="1295531"/>
    <lineage>
        <taxon>Eukaryota</taxon>
        <taxon>Fungi</taxon>
        <taxon>Dikarya</taxon>
        <taxon>Basidiomycota</taxon>
        <taxon>Agaricomycotina</taxon>
        <taxon>Tremellomycetes</taxon>
        <taxon>Tremellales</taxon>
        <taxon>Cryptococcaceae</taxon>
        <taxon>Cryptococcus</taxon>
    </lineage>
</organism>
<feature type="compositionally biased region" description="Basic and acidic residues" evidence="4">
    <location>
        <begin position="570"/>
        <end position="579"/>
    </location>
</feature>
<evidence type="ECO:0000256" key="1">
    <source>
        <dbReference type="ARBA" id="ARBA00009291"/>
    </source>
</evidence>
<reference evidence="5" key="3">
    <citation type="submission" date="2024-01" db="EMBL/GenBank/DDBJ databases">
        <authorList>
            <person name="Coelho M.A."/>
            <person name="David-Palma M."/>
            <person name="Shea T."/>
            <person name="Sun S."/>
            <person name="Cuomo C.A."/>
            <person name="Heitman J."/>
        </authorList>
    </citation>
    <scope>NUCLEOTIDE SEQUENCE</scope>
    <source>
        <strain evidence="5">CBS 7841</strain>
    </source>
</reference>
<feature type="compositionally biased region" description="Low complexity" evidence="4">
    <location>
        <begin position="582"/>
        <end position="596"/>
    </location>
</feature>
<sequence length="667" mass="74347">MARLGGPSKSVRIELPGDTSSSTATYLSAELSTINSQLLSHGWAKKPLNLDALSQSDHNDFVAVLFELLGASISNLNMLDTLNTRYRTLEYEYERLQKSNNSLKTSNAKLETDVTGWKTRCVEMGKRLALEETKTKELREENLRGKKALESVRVAAGHDAKKAQMSLDKALAQLTKVGNDSSVASKPQGLILLNPIPPGRIQPVSITHSPLLEQTLLDLTDIRAGLQEETEAFRHVVVTTGNALQEALAASRGKEPPTRLQHSQFFTDPDAKPYINSSSVVQSAPSISHPVIAQNRLLTLVEQIRARIIEGVPKYTSDGQQQIQHPSPEEVEEQKRAEREKEKKQRDLEDRIKDLEVDLECARKKEEEASRVIATYAKKQIQKDMNVEERPDDEEMERQKQSLDRERRRYAEEAVKLRLERQQLESERQIFLEEQRSAEKAILAASVPSLIPQQSISANKDEEVEVTTDASSSIWYQHRPQSPSPLSPHKPRTPKSHTAGGKRKGAKTPLSRLVLEKAVRQKGKGLGVNRLLMKEDDNTKRSVLGPERGRRTNAEKALVPIHSPSRKGKERSEGTRESLLKSSTLSRGRSLASSLSPHDNLISSKTPILQHISGASMTIDERPIRLKNSTMTNNTEKKGLGAAQKKAELTRSGGIESRAAVKKASWR</sequence>
<protein>
    <submittedName>
        <fullName evidence="5">Uncharacterized protein</fullName>
    </submittedName>
</protein>
<feature type="coiled-coil region" evidence="3">
    <location>
        <begin position="79"/>
        <end position="113"/>
    </location>
</feature>